<evidence type="ECO:0000313" key="1">
    <source>
        <dbReference type="EMBL" id="KKN36625.1"/>
    </source>
</evidence>
<reference evidence="1" key="1">
    <citation type="journal article" date="2015" name="Nature">
        <title>Complex archaea that bridge the gap between prokaryotes and eukaryotes.</title>
        <authorList>
            <person name="Spang A."/>
            <person name="Saw J.H."/>
            <person name="Jorgensen S.L."/>
            <person name="Zaremba-Niedzwiedzka K."/>
            <person name="Martijn J."/>
            <person name="Lind A.E."/>
            <person name="van Eijk R."/>
            <person name="Schleper C."/>
            <person name="Guy L."/>
            <person name="Ettema T.J."/>
        </authorList>
    </citation>
    <scope>NUCLEOTIDE SEQUENCE</scope>
</reference>
<protein>
    <submittedName>
        <fullName evidence="1">Uncharacterized protein</fullName>
    </submittedName>
</protein>
<dbReference type="EMBL" id="LAZR01001954">
    <property type="protein sequence ID" value="KKN36625.1"/>
    <property type="molecule type" value="Genomic_DNA"/>
</dbReference>
<name>A0A0F9PY93_9ZZZZ</name>
<sequence>MQSLLSFGLAFDIEKSTNGQNADDPTGSHIEVGAPANRTNLVTNRLCSDISFGYTFS</sequence>
<organism evidence="1">
    <name type="scientific">marine sediment metagenome</name>
    <dbReference type="NCBI Taxonomy" id="412755"/>
    <lineage>
        <taxon>unclassified sequences</taxon>
        <taxon>metagenomes</taxon>
        <taxon>ecological metagenomes</taxon>
    </lineage>
</organism>
<gene>
    <name evidence="1" type="ORF">LCGC14_0771810</name>
</gene>
<comment type="caution">
    <text evidence="1">The sequence shown here is derived from an EMBL/GenBank/DDBJ whole genome shotgun (WGS) entry which is preliminary data.</text>
</comment>
<proteinExistence type="predicted"/>
<accession>A0A0F9PY93</accession>
<dbReference type="AlphaFoldDB" id="A0A0F9PY93"/>